<sequence>RQATELAEKKTTQVDSLATDIKNRTEETHYLRESLNRTRDRLDQERRLNSAIKQRKTFHLENEKAHIRPPSHRCPPEDIFGKNAAKKKAEKEASKRRKYEIKTLKQELTDKERSLFESENRLYTIENSMSMERRIEAEKLWYTL</sequence>
<feature type="non-terminal residue" evidence="2">
    <location>
        <position position="1"/>
    </location>
</feature>
<evidence type="ECO:0000256" key="1">
    <source>
        <dbReference type="SAM" id="MobiDB-lite"/>
    </source>
</evidence>
<organism evidence="2 3">
    <name type="scientific">Mytilus galloprovincialis</name>
    <name type="common">Mediterranean mussel</name>
    <dbReference type="NCBI Taxonomy" id="29158"/>
    <lineage>
        <taxon>Eukaryota</taxon>
        <taxon>Metazoa</taxon>
        <taxon>Spiralia</taxon>
        <taxon>Lophotrochozoa</taxon>
        <taxon>Mollusca</taxon>
        <taxon>Bivalvia</taxon>
        <taxon>Autobranchia</taxon>
        <taxon>Pteriomorphia</taxon>
        <taxon>Mytilida</taxon>
        <taxon>Mytiloidea</taxon>
        <taxon>Mytilidae</taxon>
        <taxon>Mytilinae</taxon>
        <taxon>Mytilus</taxon>
    </lineage>
</organism>
<evidence type="ECO:0000313" key="3">
    <source>
        <dbReference type="Proteomes" id="UP000266721"/>
    </source>
</evidence>
<accession>A0A409V8I0</accession>
<feature type="non-terminal residue" evidence="2">
    <location>
        <position position="144"/>
    </location>
</feature>
<dbReference type="Proteomes" id="UP000266721">
    <property type="component" value="Unassembled WGS sequence"/>
</dbReference>
<proteinExistence type="predicted"/>
<keyword evidence="3" id="KW-1185">Reference proteome</keyword>
<dbReference type="EMBL" id="KV602833">
    <property type="protein sequence ID" value="OPL20662.1"/>
    <property type="molecule type" value="Genomic_DNA"/>
</dbReference>
<name>A0A409V8I0_MYTGA</name>
<dbReference type="AlphaFoldDB" id="A0A409V8I0"/>
<evidence type="ECO:0000313" key="2">
    <source>
        <dbReference type="EMBL" id="OPL20662.1"/>
    </source>
</evidence>
<reference evidence="2 3" key="1">
    <citation type="journal article" date="2016" name="PLoS ONE">
        <title>A First Insight into the Genome of the Filter-Feeder Mussel Mytilus galloprovincialis.</title>
        <authorList>
            <person name="Murgarella M."/>
            <person name="Puiu D."/>
            <person name="Novoa B."/>
            <person name="Figueras A."/>
            <person name="Posada D."/>
            <person name="Canchaya C."/>
        </authorList>
    </citation>
    <scope>NUCLEOTIDE SEQUENCE [LARGE SCALE GENOMIC DNA]</scope>
    <source>
        <tissue evidence="2">Muscle</tissue>
    </source>
</reference>
<gene>
    <name evidence="2" type="ORF">AM593_02726</name>
</gene>
<protein>
    <submittedName>
        <fullName evidence="2">Uncharacterized protein</fullName>
    </submittedName>
</protein>
<feature type="region of interest" description="Disordered" evidence="1">
    <location>
        <begin position="62"/>
        <end position="95"/>
    </location>
</feature>